<evidence type="ECO:0000256" key="11">
    <source>
        <dbReference type="ARBA" id="ARBA00022737"/>
    </source>
</evidence>
<keyword evidence="15" id="KW-0511">Multifunctional enzyme</keyword>
<comment type="pathway">
    <text evidence="3">Nucleotide-sugar biosynthesis; UDP-N-acetyl-alpha-D-glucosamine biosynthesis; N-acetyl-alpha-D-glucosamine 1-phosphate from alpha-D-glucosamine 6-phosphate (route II): step 2/2.</text>
</comment>
<dbReference type="InterPro" id="IPR050065">
    <property type="entry name" value="GlmU-like"/>
</dbReference>
<evidence type="ECO:0000256" key="8">
    <source>
        <dbReference type="ARBA" id="ARBA00022679"/>
    </source>
</evidence>
<dbReference type="Pfam" id="PF00132">
    <property type="entry name" value="Hexapep"/>
    <property type="match status" value="1"/>
</dbReference>
<evidence type="ECO:0000256" key="14">
    <source>
        <dbReference type="ARBA" id="ARBA00022984"/>
    </source>
</evidence>
<keyword evidence="17" id="KW-0961">Cell wall biogenesis/degradation</keyword>
<keyword evidence="13" id="KW-0133">Cell shape</keyword>
<proteinExistence type="inferred from homology"/>
<organism evidence="23 24">
    <name type="scientific">SAR86 cluster bacterium</name>
    <dbReference type="NCBI Taxonomy" id="2030880"/>
    <lineage>
        <taxon>Bacteria</taxon>
        <taxon>Pseudomonadati</taxon>
        <taxon>Pseudomonadota</taxon>
        <taxon>Gammaproteobacteria</taxon>
        <taxon>SAR86 cluster</taxon>
    </lineage>
</organism>
<evidence type="ECO:0000256" key="1">
    <source>
        <dbReference type="ARBA" id="ARBA00001946"/>
    </source>
</evidence>
<comment type="similarity">
    <text evidence="6">In the N-terminal section; belongs to the N-acetylglucosamine-1-phosphate uridyltransferase family.</text>
</comment>
<evidence type="ECO:0000256" key="20">
    <source>
        <dbReference type="ARBA" id="ARBA00049628"/>
    </source>
</evidence>
<evidence type="ECO:0000256" key="9">
    <source>
        <dbReference type="ARBA" id="ARBA00022695"/>
    </source>
</evidence>
<dbReference type="NCBIfam" id="TIGR01173">
    <property type="entry name" value="glmU"/>
    <property type="match status" value="1"/>
</dbReference>
<comment type="similarity">
    <text evidence="5">In the C-terminal section; belongs to the transferase hexapeptide repeat family.</text>
</comment>
<accession>A0A368BW36</accession>
<dbReference type="InterPro" id="IPR005835">
    <property type="entry name" value="NTP_transferase_dom"/>
</dbReference>
<keyword evidence="9 23" id="KW-0548">Nucleotidyltransferase</keyword>
<evidence type="ECO:0000256" key="5">
    <source>
        <dbReference type="ARBA" id="ARBA00007707"/>
    </source>
</evidence>
<dbReference type="EC" id="2.7.7.23" evidence="23"/>
<comment type="caution">
    <text evidence="23">The sequence shown here is derived from an EMBL/GenBank/DDBJ whole genome shotgun (WGS) entry which is preliminary data.</text>
</comment>
<dbReference type="GO" id="GO:0005737">
    <property type="term" value="C:cytoplasm"/>
    <property type="evidence" value="ECO:0007669"/>
    <property type="project" value="UniProtKB-SubCell"/>
</dbReference>
<keyword evidence="14" id="KW-0573">Peptidoglycan synthesis</keyword>
<dbReference type="Proteomes" id="UP000253307">
    <property type="component" value="Unassembled WGS sequence"/>
</dbReference>
<evidence type="ECO:0000256" key="18">
    <source>
        <dbReference type="ARBA" id="ARBA00048247"/>
    </source>
</evidence>
<comment type="subcellular location">
    <subcellularLocation>
        <location evidence="2">Cytoplasm</location>
    </subcellularLocation>
</comment>
<comment type="catalytic activity">
    <reaction evidence="19">
        <text>N-acetyl-alpha-D-glucosamine 1-phosphate + UTP + H(+) = UDP-N-acetyl-alpha-D-glucosamine + diphosphate</text>
        <dbReference type="Rhea" id="RHEA:13509"/>
        <dbReference type="ChEBI" id="CHEBI:15378"/>
        <dbReference type="ChEBI" id="CHEBI:33019"/>
        <dbReference type="ChEBI" id="CHEBI:46398"/>
        <dbReference type="ChEBI" id="CHEBI:57705"/>
        <dbReference type="ChEBI" id="CHEBI:57776"/>
        <dbReference type="EC" id="2.7.7.23"/>
    </reaction>
</comment>
<keyword evidence="8 23" id="KW-0808">Transferase</keyword>
<dbReference type="GO" id="GO:0071555">
    <property type="term" value="P:cell wall organization"/>
    <property type="evidence" value="ECO:0007669"/>
    <property type="project" value="UniProtKB-KW"/>
</dbReference>
<dbReference type="HAMAP" id="MF_01631">
    <property type="entry name" value="GlmU"/>
    <property type="match status" value="1"/>
</dbReference>
<dbReference type="GO" id="GO:0003977">
    <property type="term" value="F:UDP-N-acetylglucosamine diphosphorylase activity"/>
    <property type="evidence" value="ECO:0007669"/>
    <property type="project" value="UniProtKB-EC"/>
</dbReference>
<evidence type="ECO:0000256" key="4">
    <source>
        <dbReference type="ARBA" id="ARBA00005208"/>
    </source>
</evidence>
<evidence type="ECO:0000256" key="2">
    <source>
        <dbReference type="ARBA" id="ARBA00004496"/>
    </source>
</evidence>
<dbReference type="PANTHER" id="PTHR43584:SF3">
    <property type="entry name" value="BIFUNCTIONAL PROTEIN GLMU"/>
    <property type="match status" value="1"/>
</dbReference>
<dbReference type="GO" id="GO:0009252">
    <property type="term" value="P:peptidoglycan biosynthetic process"/>
    <property type="evidence" value="ECO:0007669"/>
    <property type="project" value="UniProtKB-KW"/>
</dbReference>
<dbReference type="GO" id="GO:0008360">
    <property type="term" value="P:regulation of cell shape"/>
    <property type="evidence" value="ECO:0007669"/>
    <property type="project" value="UniProtKB-KW"/>
</dbReference>
<dbReference type="CDD" id="cd03353">
    <property type="entry name" value="LbH_GlmU_C"/>
    <property type="match status" value="1"/>
</dbReference>
<dbReference type="EMBL" id="QOPE01000012">
    <property type="protein sequence ID" value="RCL41493.1"/>
    <property type="molecule type" value="Genomic_DNA"/>
</dbReference>
<feature type="domain" description="Mannose-1-phosphate guanyltransferase C-terminal" evidence="22">
    <location>
        <begin position="213"/>
        <end position="296"/>
    </location>
</feature>
<dbReference type="InterPro" id="IPR018357">
    <property type="entry name" value="Hexapep_transf_CS"/>
</dbReference>
<reference evidence="23 24" key="1">
    <citation type="journal article" date="2018" name="Microbiome">
        <title>Fine metagenomic profile of the Mediterranean stratified and mixed water columns revealed by assembly and recruitment.</title>
        <authorList>
            <person name="Haro-Moreno J.M."/>
            <person name="Lopez-Perez M."/>
            <person name="De La Torre J.R."/>
            <person name="Picazo A."/>
            <person name="Camacho A."/>
            <person name="Rodriguez-Valera F."/>
        </authorList>
    </citation>
    <scope>NUCLEOTIDE SEQUENCE [LARGE SCALE GENOMIC DNA]</scope>
    <source>
        <strain evidence="23">MED-G82</strain>
    </source>
</reference>
<feature type="domain" description="Nucleotidyl transferase" evidence="21">
    <location>
        <begin position="6"/>
        <end position="158"/>
    </location>
</feature>
<name>A0A368BW36_9GAMM</name>
<dbReference type="InterPro" id="IPR029044">
    <property type="entry name" value="Nucleotide-diphossugar_trans"/>
</dbReference>
<dbReference type="InterPro" id="IPR001451">
    <property type="entry name" value="Hexapep"/>
</dbReference>
<dbReference type="InterPro" id="IPR011004">
    <property type="entry name" value="Trimer_LpxA-like_sf"/>
</dbReference>
<dbReference type="GO" id="GO:0000287">
    <property type="term" value="F:magnesium ion binding"/>
    <property type="evidence" value="ECO:0007669"/>
    <property type="project" value="InterPro"/>
</dbReference>
<dbReference type="InterPro" id="IPR005882">
    <property type="entry name" value="Bifunctional_GlmU"/>
</dbReference>
<dbReference type="InterPro" id="IPR038009">
    <property type="entry name" value="GlmU_C_LbH"/>
</dbReference>
<evidence type="ECO:0000256" key="7">
    <source>
        <dbReference type="ARBA" id="ARBA00022490"/>
    </source>
</evidence>
<dbReference type="PANTHER" id="PTHR43584">
    <property type="entry name" value="NUCLEOTIDYL TRANSFERASE"/>
    <property type="match status" value="1"/>
</dbReference>
<evidence type="ECO:0000256" key="17">
    <source>
        <dbReference type="ARBA" id="ARBA00023316"/>
    </source>
</evidence>
<dbReference type="Pfam" id="PF25087">
    <property type="entry name" value="GMPPB_C"/>
    <property type="match status" value="1"/>
</dbReference>
<keyword evidence="12" id="KW-0460">Magnesium</keyword>
<evidence type="ECO:0000256" key="3">
    <source>
        <dbReference type="ARBA" id="ARBA00005166"/>
    </source>
</evidence>
<evidence type="ECO:0000256" key="10">
    <source>
        <dbReference type="ARBA" id="ARBA00022723"/>
    </source>
</evidence>
<dbReference type="Gene3D" id="2.160.10.10">
    <property type="entry name" value="Hexapeptide repeat proteins"/>
    <property type="match status" value="1"/>
</dbReference>
<keyword evidence="7" id="KW-0963">Cytoplasm</keyword>
<comment type="catalytic activity">
    <reaction evidence="18">
        <text>alpha-D-glucosamine 1-phosphate + acetyl-CoA = N-acetyl-alpha-D-glucosamine 1-phosphate + CoA + H(+)</text>
        <dbReference type="Rhea" id="RHEA:13725"/>
        <dbReference type="ChEBI" id="CHEBI:15378"/>
        <dbReference type="ChEBI" id="CHEBI:57287"/>
        <dbReference type="ChEBI" id="CHEBI:57288"/>
        <dbReference type="ChEBI" id="CHEBI:57776"/>
        <dbReference type="ChEBI" id="CHEBI:58516"/>
        <dbReference type="EC" id="2.3.1.157"/>
    </reaction>
</comment>
<evidence type="ECO:0000256" key="19">
    <source>
        <dbReference type="ARBA" id="ARBA00048493"/>
    </source>
</evidence>
<evidence type="ECO:0000256" key="15">
    <source>
        <dbReference type="ARBA" id="ARBA00023268"/>
    </source>
</evidence>
<dbReference type="SUPFAM" id="SSF53448">
    <property type="entry name" value="Nucleotide-diphospho-sugar transferases"/>
    <property type="match status" value="1"/>
</dbReference>
<dbReference type="GO" id="GO:0000902">
    <property type="term" value="P:cell morphogenesis"/>
    <property type="evidence" value="ECO:0007669"/>
    <property type="project" value="InterPro"/>
</dbReference>
<evidence type="ECO:0000259" key="21">
    <source>
        <dbReference type="Pfam" id="PF00483"/>
    </source>
</evidence>
<dbReference type="Gene3D" id="3.90.550.10">
    <property type="entry name" value="Spore Coat Polysaccharide Biosynthesis Protein SpsA, Chain A"/>
    <property type="match status" value="1"/>
</dbReference>
<evidence type="ECO:0000313" key="23">
    <source>
        <dbReference type="EMBL" id="RCL41493.1"/>
    </source>
</evidence>
<comment type="function">
    <text evidence="20">Catalyzes the last two sequential reactions in the de novo biosynthetic pathway for UDP-N-acetylglucosamine (UDP-GlcNAc). The C-terminal domain catalyzes the transfer of acetyl group from acetyl coenzyme A to glucosamine-1-phosphate (GlcN-1-P) to produce N-acetylglucosamine-1-phosphate (GlcNAc-1-P), which is converted into UDP-GlcNAc by the transfer of uridine 5-monophosphate (from uridine 5-triphosphate), a reaction catalyzed by the N-terminal domain.</text>
</comment>
<evidence type="ECO:0000256" key="13">
    <source>
        <dbReference type="ARBA" id="ARBA00022960"/>
    </source>
</evidence>
<gene>
    <name evidence="23" type="primary">glmU</name>
    <name evidence="23" type="ORF">DBW96_02245</name>
</gene>
<feature type="non-terminal residue" evidence="23">
    <location>
        <position position="1"/>
    </location>
</feature>
<keyword evidence="11" id="KW-0677">Repeat</keyword>
<dbReference type="GO" id="GO:0019134">
    <property type="term" value="F:glucosamine-1-phosphate N-acetyltransferase activity"/>
    <property type="evidence" value="ECO:0007669"/>
    <property type="project" value="UniProtKB-EC"/>
</dbReference>
<protein>
    <submittedName>
        <fullName evidence="23">UDP-N-acetylglucosamine diphosphorylase/glucosamine-1-phosphate N-acetyltransferase</fullName>
        <ecNumber evidence="23">2.3.1.157</ecNumber>
        <ecNumber evidence="23">2.7.7.23</ecNumber>
    </submittedName>
</protein>
<dbReference type="GO" id="GO:0006048">
    <property type="term" value="P:UDP-N-acetylglucosamine biosynthetic process"/>
    <property type="evidence" value="ECO:0007669"/>
    <property type="project" value="InterPro"/>
</dbReference>
<keyword evidence="16 23" id="KW-0012">Acyltransferase</keyword>
<dbReference type="PROSITE" id="PS00101">
    <property type="entry name" value="HEXAPEP_TRANSFERASES"/>
    <property type="match status" value="1"/>
</dbReference>
<dbReference type="EC" id="2.3.1.157" evidence="23"/>
<evidence type="ECO:0000256" key="16">
    <source>
        <dbReference type="ARBA" id="ARBA00023315"/>
    </source>
</evidence>
<evidence type="ECO:0000313" key="24">
    <source>
        <dbReference type="Proteomes" id="UP000253307"/>
    </source>
</evidence>
<evidence type="ECO:0000259" key="22">
    <source>
        <dbReference type="Pfam" id="PF25087"/>
    </source>
</evidence>
<keyword evidence="10" id="KW-0479">Metal-binding</keyword>
<dbReference type="AlphaFoldDB" id="A0A368BW36"/>
<comment type="cofactor">
    <cofactor evidence="1">
        <name>Mg(2+)</name>
        <dbReference type="ChEBI" id="CHEBI:18420"/>
    </cofactor>
</comment>
<dbReference type="InterPro" id="IPR056729">
    <property type="entry name" value="GMPPB_C"/>
</dbReference>
<evidence type="ECO:0000256" key="6">
    <source>
        <dbReference type="ARBA" id="ARBA00007947"/>
    </source>
</evidence>
<dbReference type="SUPFAM" id="SSF51161">
    <property type="entry name" value="Trimeric LpxA-like enzymes"/>
    <property type="match status" value="1"/>
</dbReference>
<comment type="pathway">
    <text evidence="4">Nucleotide-sugar biosynthesis; UDP-N-acetyl-alpha-D-glucosamine biosynthesis; UDP-N-acetyl-alpha-D-glucosamine from N-acetyl-alpha-D-glucosamine 1-phosphate: step 1/1.</text>
</comment>
<sequence length="402" mass="43229">TIIGYKKDVLNEHLSANFKNVKTFVQPELNGTAGAVKAAQKNIMNGEDVLILYGDVPLISHESLKKALNDNHDAVILTMIPKDPFGYGRVIKNDSGLATEIIEEKDANAEQKKINEVFTGIMIIKGEMLLSFLDKVNNNNAAGEYYLTDVIKIASKKGVKINPIVVEETEVLGANTKSELHEIENIFREMKSKDLLEKGITLSDASRVDVRGGVSAGKDCSIDVNVILEGEITFGTNVSIGPNCYLKDVVIGDNVSIEAFSHIVSTQIGADCNVGPYARLREGTVLEDQAKIGNFVETKKTKIGKGSKANHLAYLGDAEVGEESNIGAGTITCNYDGTNKHKTKIGNKTFVGTNSSLVAPLNIGNNSYIGAGSVITKDVEDDALAVARGKQSNKSGWAKNKK</sequence>
<dbReference type="Pfam" id="PF00483">
    <property type="entry name" value="NTP_transferase"/>
    <property type="match status" value="1"/>
</dbReference>
<evidence type="ECO:0000256" key="12">
    <source>
        <dbReference type="ARBA" id="ARBA00022842"/>
    </source>
</evidence>